<comment type="caution">
    <text evidence="1">The sequence shown here is derived from an EMBL/GenBank/DDBJ whole genome shotgun (WGS) entry which is preliminary data.</text>
</comment>
<reference evidence="2" key="1">
    <citation type="submission" date="2017-09" db="EMBL/GenBank/DDBJ databases">
        <title>Depth-based differentiation of microbial function through sediment-hosted aquifers and enrichment of novel symbionts in the deep terrestrial subsurface.</title>
        <authorList>
            <person name="Probst A.J."/>
            <person name="Ladd B."/>
            <person name="Jarett J.K."/>
            <person name="Geller-Mcgrath D.E."/>
            <person name="Sieber C.M.K."/>
            <person name="Emerson J.B."/>
            <person name="Anantharaman K."/>
            <person name="Thomas B.C."/>
            <person name="Malmstrom R."/>
            <person name="Stieglmeier M."/>
            <person name="Klingl A."/>
            <person name="Woyke T."/>
            <person name="Ryan C.M."/>
            <person name="Banfield J.F."/>
        </authorList>
    </citation>
    <scope>NUCLEOTIDE SEQUENCE [LARGE SCALE GENOMIC DNA]</scope>
</reference>
<evidence type="ECO:0000313" key="2">
    <source>
        <dbReference type="Proteomes" id="UP000229401"/>
    </source>
</evidence>
<accession>A0A2M7QHW0</accession>
<dbReference type="EMBL" id="PFLI01000124">
    <property type="protein sequence ID" value="PIY71914.1"/>
    <property type="molecule type" value="Genomic_DNA"/>
</dbReference>
<dbReference type="Proteomes" id="UP000229401">
    <property type="component" value="Unassembled WGS sequence"/>
</dbReference>
<evidence type="ECO:0000313" key="1">
    <source>
        <dbReference type="EMBL" id="PIY71914.1"/>
    </source>
</evidence>
<organism evidence="1 2">
    <name type="scientific">Candidatus Roizmanbacteria bacterium CG_4_10_14_0_8_um_filter_33_9</name>
    <dbReference type="NCBI Taxonomy" id="1974826"/>
    <lineage>
        <taxon>Bacteria</taxon>
        <taxon>Candidatus Roizmaniibacteriota</taxon>
    </lineage>
</organism>
<protein>
    <submittedName>
        <fullName evidence="1">Uncharacterized protein</fullName>
    </submittedName>
</protein>
<name>A0A2M7QHW0_9BACT</name>
<proteinExistence type="predicted"/>
<sequence>MVLFLSTKNSFLIEFLNLIFCDSLINLSKSNLSSLPIILYDFKDFNDLEDLRCFIFSIYLYEFNSNGSFIYFYIL</sequence>
<gene>
    <name evidence="1" type="ORF">COY87_03720</name>
</gene>
<dbReference type="AlphaFoldDB" id="A0A2M7QHW0"/>